<evidence type="ECO:0000313" key="1">
    <source>
        <dbReference type="EMBL" id="TFH94621.1"/>
    </source>
</evidence>
<comment type="caution">
    <text evidence="1">The sequence shown here is derived from an EMBL/GenBank/DDBJ whole genome shotgun (WGS) entry which is preliminary data.</text>
</comment>
<dbReference type="EMBL" id="SPNC01000101">
    <property type="protein sequence ID" value="TFH94621.1"/>
    <property type="molecule type" value="Genomic_DNA"/>
</dbReference>
<dbReference type="PROSITE" id="PS51257">
    <property type="entry name" value="PROKAR_LIPOPROTEIN"/>
    <property type="match status" value="1"/>
</dbReference>
<organism evidence="1 2">
    <name type="scientific">Porphyromonas levii</name>
    <dbReference type="NCBI Taxonomy" id="28114"/>
    <lineage>
        <taxon>Bacteria</taxon>
        <taxon>Pseudomonadati</taxon>
        <taxon>Bacteroidota</taxon>
        <taxon>Bacteroidia</taxon>
        <taxon>Bacteroidales</taxon>
        <taxon>Porphyromonadaceae</taxon>
        <taxon>Porphyromonas</taxon>
    </lineage>
</organism>
<gene>
    <name evidence="1" type="ORF">E4P47_06715</name>
</gene>
<protein>
    <submittedName>
        <fullName evidence="1">DUF4377 domain-containing protein</fullName>
    </submittedName>
</protein>
<dbReference type="RefSeq" id="WP_018358349.1">
    <property type="nucleotide sequence ID" value="NZ_CP197400.1"/>
</dbReference>
<evidence type="ECO:0000313" key="2">
    <source>
        <dbReference type="Proteomes" id="UP000297225"/>
    </source>
</evidence>
<name>A0A4Y8WQC0_9PORP</name>
<reference evidence="1 2" key="1">
    <citation type="submission" date="2019-03" db="EMBL/GenBank/DDBJ databases">
        <title>Porphyromonas levii Isolated from the Uterus of Dairy Cows.</title>
        <authorList>
            <person name="Francis A.M."/>
        </authorList>
    </citation>
    <scope>NUCLEOTIDE SEQUENCE [LARGE SCALE GENOMIC DNA]</scope>
    <source>
        <strain evidence="1 2">AF5678</strain>
    </source>
</reference>
<keyword evidence="2" id="KW-1185">Reference proteome</keyword>
<accession>A0A4Y8WQC0</accession>
<dbReference type="AlphaFoldDB" id="A0A4Y8WQC0"/>
<dbReference type="STRING" id="1122973.GCA_000379925_01101"/>
<dbReference type="Proteomes" id="UP000297225">
    <property type="component" value="Unassembled WGS sequence"/>
</dbReference>
<proteinExistence type="predicted"/>
<sequence>MIKRLLLLLITIIALGGCSKPDVTSIKLRLEVIIVKEHKDPSGRFITWPQGADIESDPPILLDKIKDFTYEEGYRYILPVRIQLENGEESYSYFEWDGHKLIKEKK</sequence>